<reference evidence="2" key="1">
    <citation type="journal article" date="2010" name="Insect Mol. Biol.">
        <title>The draft genome sequence of Arsenophonus nasoniae, son-killer bacterium of Nasonia vitripennis, reveals genes associated with virulence and symbiosis.</title>
        <authorList>
            <person name="Wilkes T."/>
            <person name="Darby A.C."/>
            <person name="Choi J."/>
            <person name="Colborne J.K."/>
            <person name="Werren J.H."/>
            <person name="Hurst G.D.D."/>
        </authorList>
    </citation>
    <scope>NUCLEOTIDE SEQUENCE</scope>
</reference>
<dbReference type="EMBL" id="FN545160">
    <property type="protein sequence ID" value="CBA71779.1"/>
    <property type="molecule type" value="Genomic_DNA"/>
</dbReference>
<proteinExistence type="predicted"/>
<sequence length="65" mass="7137">MTFKQFKSVERAGLVLALQSVFIIANIPFCLLLVTILLRNIAPGSGAGRLFNIYSGNYSLLITTF</sequence>
<keyword evidence="1" id="KW-1133">Transmembrane helix</keyword>
<organism evidence="2">
    <name type="scientific">Arsenophonus nasoniae</name>
    <name type="common">son-killer infecting Nasonia vitripennis</name>
    <dbReference type="NCBI Taxonomy" id="638"/>
    <lineage>
        <taxon>Bacteria</taxon>
        <taxon>Pseudomonadati</taxon>
        <taxon>Pseudomonadota</taxon>
        <taxon>Gammaproteobacteria</taxon>
        <taxon>Enterobacterales</taxon>
        <taxon>Morganellaceae</taxon>
        <taxon>Arsenophonus</taxon>
    </lineage>
</organism>
<accession>D2TWM4</accession>
<keyword evidence="1" id="KW-0472">Membrane</keyword>
<feature type="transmembrane region" description="Helical" evidence="1">
    <location>
        <begin position="12"/>
        <end position="38"/>
    </location>
</feature>
<gene>
    <name evidence="2" type="ORF">ARN_04590</name>
</gene>
<evidence type="ECO:0000256" key="1">
    <source>
        <dbReference type="SAM" id="Phobius"/>
    </source>
</evidence>
<evidence type="ECO:0000313" key="2">
    <source>
        <dbReference type="EMBL" id="CBA71779.1"/>
    </source>
</evidence>
<name>D2TWM4_9GAMM</name>
<dbReference type="AlphaFoldDB" id="D2TWM4"/>
<protein>
    <submittedName>
        <fullName evidence="2">Uncharacterized protein</fullName>
    </submittedName>
</protein>
<keyword evidence="1" id="KW-0812">Transmembrane</keyword>